<gene>
    <name evidence="1" type="ORF">LAESUDRAFT_726083</name>
</gene>
<dbReference type="GeneID" id="63825984"/>
<sequence length="119" mass="13836">MAESIEYLWHDQADILSSPCLTTPRWARGRDSPSNDGPVIAGAQIHTFLSGKSAHDRYEDFESIEAQYRKQYALSYSIQYSDTRRQHSLSLAVHHGLYPHWRMIMSYVLWQHVGTVLIW</sequence>
<dbReference type="Proteomes" id="UP000076871">
    <property type="component" value="Unassembled WGS sequence"/>
</dbReference>
<evidence type="ECO:0000313" key="2">
    <source>
        <dbReference type="Proteomes" id="UP000076871"/>
    </source>
</evidence>
<protein>
    <submittedName>
        <fullName evidence="1">Uncharacterized protein</fullName>
    </submittedName>
</protein>
<proteinExistence type="predicted"/>
<reference evidence="1 2" key="1">
    <citation type="journal article" date="2016" name="Mol. Biol. Evol.">
        <title>Comparative Genomics of Early-Diverging Mushroom-Forming Fungi Provides Insights into the Origins of Lignocellulose Decay Capabilities.</title>
        <authorList>
            <person name="Nagy L.G."/>
            <person name="Riley R."/>
            <person name="Tritt A."/>
            <person name="Adam C."/>
            <person name="Daum C."/>
            <person name="Floudas D."/>
            <person name="Sun H."/>
            <person name="Yadav J.S."/>
            <person name="Pangilinan J."/>
            <person name="Larsson K.H."/>
            <person name="Matsuura K."/>
            <person name="Barry K."/>
            <person name="Labutti K."/>
            <person name="Kuo R."/>
            <person name="Ohm R.A."/>
            <person name="Bhattacharya S.S."/>
            <person name="Shirouzu T."/>
            <person name="Yoshinaga Y."/>
            <person name="Martin F.M."/>
            <person name="Grigoriev I.V."/>
            <person name="Hibbett D.S."/>
        </authorList>
    </citation>
    <scope>NUCLEOTIDE SEQUENCE [LARGE SCALE GENOMIC DNA]</scope>
    <source>
        <strain evidence="1 2">93-53</strain>
    </source>
</reference>
<organism evidence="1 2">
    <name type="scientific">Laetiporus sulphureus 93-53</name>
    <dbReference type="NCBI Taxonomy" id="1314785"/>
    <lineage>
        <taxon>Eukaryota</taxon>
        <taxon>Fungi</taxon>
        <taxon>Dikarya</taxon>
        <taxon>Basidiomycota</taxon>
        <taxon>Agaricomycotina</taxon>
        <taxon>Agaricomycetes</taxon>
        <taxon>Polyporales</taxon>
        <taxon>Laetiporus</taxon>
    </lineage>
</organism>
<dbReference type="AlphaFoldDB" id="A0A165E587"/>
<keyword evidence="2" id="KW-1185">Reference proteome</keyword>
<accession>A0A165E587</accession>
<evidence type="ECO:0000313" key="1">
    <source>
        <dbReference type="EMBL" id="KZT06260.1"/>
    </source>
</evidence>
<dbReference type="RefSeq" id="XP_040764000.1">
    <property type="nucleotide sequence ID" value="XM_040908955.1"/>
</dbReference>
<name>A0A165E587_9APHY</name>
<dbReference type="EMBL" id="KV427625">
    <property type="protein sequence ID" value="KZT06260.1"/>
    <property type="molecule type" value="Genomic_DNA"/>
</dbReference>
<dbReference type="InParanoid" id="A0A165E587"/>